<dbReference type="InterPro" id="IPR029021">
    <property type="entry name" value="Prot-tyrosine_phosphatase-like"/>
</dbReference>
<dbReference type="AlphaFoldDB" id="A0A5J4X498"/>
<name>A0A5J4X498_9EUKA</name>
<accession>A0A5J4X498</accession>
<dbReference type="CDD" id="cd14498">
    <property type="entry name" value="DSP"/>
    <property type="match status" value="1"/>
</dbReference>
<evidence type="ECO:0000259" key="1">
    <source>
        <dbReference type="Pfam" id="PF00782"/>
    </source>
</evidence>
<dbReference type="EMBL" id="SNRW01000293">
    <property type="protein sequence ID" value="KAA6402048.1"/>
    <property type="molecule type" value="Genomic_DNA"/>
</dbReference>
<dbReference type="Pfam" id="PF00782">
    <property type="entry name" value="DSPc"/>
    <property type="match status" value="1"/>
</dbReference>
<proteinExistence type="predicted"/>
<dbReference type="PANTHER" id="PTHR46653">
    <property type="entry name" value="SPECIFICITY PROTEIN PHOSPHATASE, PUTATIVE-RELATED"/>
    <property type="match status" value="1"/>
</dbReference>
<dbReference type="InterPro" id="IPR000340">
    <property type="entry name" value="Dual-sp_phosphatase_cat-dom"/>
</dbReference>
<dbReference type="PANTHER" id="PTHR46653:SF1">
    <property type="entry name" value="SPECIFICITY PROTEIN PHOSPHATASE, PUTATIVE-RELATED"/>
    <property type="match status" value="1"/>
</dbReference>
<dbReference type="SUPFAM" id="SSF52799">
    <property type="entry name" value="(Phosphotyrosine protein) phosphatases II"/>
    <property type="match status" value="1"/>
</dbReference>
<sequence>MQSSLNTELPTTPVSRLRDYIFFGSVEAALSEEFIYANKITRVINCAGGHIVNKFSTLGIKYLTFFLLDEDNSQFIDFAGTNPRSVQTFIDAARDDCENVLIVSVKGRSRCLLVGAAFLMTKFNYSSEDAIEFVSQVRKI</sequence>
<evidence type="ECO:0000313" key="3">
    <source>
        <dbReference type="Proteomes" id="UP000324800"/>
    </source>
</evidence>
<dbReference type="Proteomes" id="UP000324800">
    <property type="component" value="Unassembled WGS sequence"/>
</dbReference>
<reference evidence="2 3" key="1">
    <citation type="submission" date="2019-03" db="EMBL/GenBank/DDBJ databases">
        <title>Single cell metagenomics reveals metabolic interactions within the superorganism composed of flagellate Streblomastix strix and complex community of Bacteroidetes bacteria on its surface.</title>
        <authorList>
            <person name="Treitli S.C."/>
            <person name="Kolisko M."/>
            <person name="Husnik F."/>
            <person name="Keeling P."/>
            <person name="Hampl V."/>
        </authorList>
    </citation>
    <scope>NUCLEOTIDE SEQUENCE [LARGE SCALE GENOMIC DNA]</scope>
    <source>
        <strain evidence="2">ST1C</strain>
    </source>
</reference>
<dbReference type="Gene3D" id="3.90.190.10">
    <property type="entry name" value="Protein tyrosine phosphatase superfamily"/>
    <property type="match status" value="1"/>
</dbReference>
<organism evidence="2 3">
    <name type="scientific">Streblomastix strix</name>
    <dbReference type="NCBI Taxonomy" id="222440"/>
    <lineage>
        <taxon>Eukaryota</taxon>
        <taxon>Metamonada</taxon>
        <taxon>Preaxostyla</taxon>
        <taxon>Oxymonadida</taxon>
        <taxon>Streblomastigidae</taxon>
        <taxon>Streblomastix</taxon>
    </lineage>
</organism>
<dbReference type="OrthoDB" id="10252009at2759"/>
<evidence type="ECO:0000313" key="2">
    <source>
        <dbReference type="EMBL" id="KAA6402048.1"/>
    </source>
</evidence>
<protein>
    <recommendedName>
        <fullName evidence="1">Dual specificity phosphatase catalytic domain-containing protein</fullName>
    </recommendedName>
</protein>
<gene>
    <name evidence="2" type="ORF">EZS28_002429</name>
</gene>
<comment type="caution">
    <text evidence="2">The sequence shown here is derived from an EMBL/GenBank/DDBJ whole genome shotgun (WGS) entry which is preliminary data.</text>
</comment>
<feature type="domain" description="Dual specificity phosphatase catalytic" evidence="1">
    <location>
        <begin position="21"/>
        <end position="139"/>
    </location>
</feature>